<dbReference type="EMBL" id="CP002198">
    <property type="protein sequence ID" value="ADN13250.1"/>
    <property type="molecule type" value="Genomic_DNA"/>
</dbReference>
<evidence type="ECO:0000313" key="1">
    <source>
        <dbReference type="EMBL" id="ADN13250.1"/>
    </source>
</evidence>
<sequence length="204" mass="24233">MKQIEYLEFIIHLEKQIRSVVQDTFPRPWTEDYLSENLVKKLTKTINGVKIVDLERPFDLKCDAFKLKGTCEQTHGDIAILVVFESWEGEKLEGVGFLEAKKKYEKSRKYDKLKTAQLKNIKKKTPLASVLLYDWEKITEFNDNLVFTNSQYRWNFRYFERELFTFYTHAVVVPIGTVIELGKNTTALYKYCWRNRKLGNFDFS</sequence>
<protein>
    <submittedName>
        <fullName evidence="1">Uncharacterized protein</fullName>
    </submittedName>
</protein>
<gene>
    <name evidence="1" type="ordered locus">Cyan7822_1247</name>
</gene>
<dbReference type="STRING" id="497965.Cyan7822_1247"/>
<accession>E0UGP1</accession>
<name>E0UGP1_GLOV7</name>
<evidence type="ECO:0000313" key="2">
    <source>
        <dbReference type="Proteomes" id="UP000008206"/>
    </source>
</evidence>
<dbReference type="RefSeq" id="WP_013321357.1">
    <property type="nucleotide sequence ID" value="NC_014501.1"/>
</dbReference>
<dbReference type="AlphaFoldDB" id="E0UGP1"/>
<organism evidence="1 2">
    <name type="scientific">Gloeothece verrucosa (strain PCC 7822)</name>
    <name type="common">Cyanothece sp. (strain PCC 7822)</name>
    <dbReference type="NCBI Taxonomy" id="497965"/>
    <lineage>
        <taxon>Bacteria</taxon>
        <taxon>Bacillati</taxon>
        <taxon>Cyanobacteriota</taxon>
        <taxon>Cyanophyceae</taxon>
        <taxon>Oscillatoriophycideae</taxon>
        <taxon>Chroococcales</taxon>
        <taxon>Aphanothecaceae</taxon>
        <taxon>Gloeothece</taxon>
        <taxon>Gloeothece verrucosa</taxon>
    </lineage>
</organism>
<dbReference type="HOGENOM" id="CLU_1341416_0_0_3"/>
<dbReference type="Proteomes" id="UP000008206">
    <property type="component" value="Chromosome"/>
</dbReference>
<keyword evidence="2" id="KW-1185">Reference proteome</keyword>
<reference evidence="2" key="1">
    <citation type="journal article" date="2011" name="MBio">
        <title>Novel metabolic attributes of the genus Cyanothece, comprising a group of unicellular nitrogen-fixing Cyanobacteria.</title>
        <authorList>
            <person name="Bandyopadhyay A."/>
            <person name="Elvitigala T."/>
            <person name="Welsh E."/>
            <person name="Stockel J."/>
            <person name="Liberton M."/>
            <person name="Min H."/>
            <person name="Sherman L.A."/>
            <person name="Pakrasi H.B."/>
        </authorList>
    </citation>
    <scope>NUCLEOTIDE SEQUENCE [LARGE SCALE GENOMIC DNA]</scope>
    <source>
        <strain evidence="2">PCC 7822</strain>
    </source>
</reference>
<dbReference type="eggNOG" id="ENOG50338M3">
    <property type="taxonomic scope" value="Bacteria"/>
</dbReference>
<dbReference type="OrthoDB" id="581474at2"/>
<dbReference type="KEGG" id="cyj:Cyan7822_1247"/>
<proteinExistence type="predicted"/>